<name>A0A9D3NPR1_9TELE</name>
<feature type="signal peptide" evidence="1">
    <location>
        <begin position="1"/>
        <end position="23"/>
    </location>
</feature>
<dbReference type="InterPro" id="IPR003599">
    <property type="entry name" value="Ig_sub"/>
</dbReference>
<dbReference type="InterPro" id="IPR003598">
    <property type="entry name" value="Ig_sub2"/>
</dbReference>
<sequence length="382" mass="43184">MTQRIFFMLVIMGFCTMWQKADAKNTLGKPVLSGPSRSLVGSVEEFYCKLDNIQTNEIILYELFNEVNLYRAMGEYSSHSKEEATFPSLITPDYDGTLICKASVQNNSEISPTFSTWMNFSVVVPVEGAHIISSPPSEELWERDSVTLQCNVTKGTYVSYEWFLNDRLLLNDSKKLHISSLSSKDSGKYVCVATNYLNETDYYNSRSDGRNVHVKEHLTKLEISFVVIKNVEGNFSANVKCQVNTVFSEHQYALFTLPITLDQDMGMMYCQANMGKGQLQSENLDINVESVGGTVTMTLQKSTGKDFEVSGVLLNCKVERGMHPHYNWFINNARLEGQGSFYRTFHPDNSVLTVSLYPNSGSAGFYHCEAFNSFDNTTRPRF</sequence>
<feature type="domain" description="Ig-like" evidence="2">
    <location>
        <begin position="112"/>
        <end position="213"/>
    </location>
</feature>
<dbReference type="PANTHER" id="PTHR46958:SF1">
    <property type="entry name" value="B-CELL RECEPTOR CD22"/>
    <property type="match status" value="1"/>
</dbReference>
<evidence type="ECO:0000313" key="3">
    <source>
        <dbReference type="EMBL" id="KAG7327326.1"/>
    </source>
</evidence>
<dbReference type="SUPFAM" id="SSF48726">
    <property type="entry name" value="Immunoglobulin"/>
    <property type="match status" value="2"/>
</dbReference>
<dbReference type="CDD" id="cd00096">
    <property type="entry name" value="Ig"/>
    <property type="match status" value="2"/>
</dbReference>
<dbReference type="AlphaFoldDB" id="A0A9D3NPR1"/>
<dbReference type="GO" id="GO:0042113">
    <property type="term" value="P:B cell activation"/>
    <property type="evidence" value="ECO:0007669"/>
    <property type="project" value="TreeGrafter"/>
</dbReference>
<dbReference type="EMBL" id="JAHKSW010000010">
    <property type="protein sequence ID" value="KAG7327326.1"/>
    <property type="molecule type" value="Genomic_DNA"/>
</dbReference>
<dbReference type="Gene3D" id="2.60.40.10">
    <property type="entry name" value="Immunoglobulins"/>
    <property type="match status" value="2"/>
</dbReference>
<dbReference type="GO" id="GO:0033691">
    <property type="term" value="F:sialic acid binding"/>
    <property type="evidence" value="ECO:0007669"/>
    <property type="project" value="TreeGrafter"/>
</dbReference>
<gene>
    <name evidence="3" type="ORF">KOW79_008932</name>
</gene>
<accession>A0A9D3NPR1</accession>
<dbReference type="GO" id="GO:0019903">
    <property type="term" value="F:protein phosphatase binding"/>
    <property type="evidence" value="ECO:0007669"/>
    <property type="project" value="TreeGrafter"/>
</dbReference>
<reference evidence="3 4" key="1">
    <citation type="submission" date="2021-06" db="EMBL/GenBank/DDBJ databases">
        <title>Chromosome-level genome assembly of the red-tail catfish (Hemibagrus wyckioides).</title>
        <authorList>
            <person name="Shao F."/>
        </authorList>
    </citation>
    <scope>NUCLEOTIDE SEQUENCE [LARGE SCALE GENOMIC DNA]</scope>
    <source>
        <strain evidence="3">EC202008001</strain>
        <tissue evidence="3">Blood</tissue>
    </source>
</reference>
<dbReference type="GO" id="GO:0009897">
    <property type="term" value="C:external side of plasma membrane"/>
    <property type="evidence" value="ECO:0007669"/>
    <property type="project" value="TreeGrafter"/>
</dbReference>
<proteinExistence type="predicted"/>
<dbReference type="GO" id="GO:0050859">
    <property type="term" value="P:negative regulation of B cell receptor signaling pathway"/>
    <property type="evidence" value="ECO:0007669"/>
    <property type="project" value="TreeGrafter"/>
</dbReference>
<dbReference type="GO" id="GO:0070062">
    <property type="term" value="C:extracellular exosome"/>
    <property type="evidence" value="ECO:0007669"/>
    <property type="project" value="TreeGrafter"/>
</dbReference>
<dbReference type="Pfam" id="PF13927">
    <property type="entry name" value="Ig_3"/>
    <property type="match status" value="1"/>
</dbReference>
<dbReference type="GO" id="GO:0030888">
    <property type="term" value="P:regulation of B cell proliferation"/>
    <property type="evidence" value="ECO:0007669"/>
    <property type="project" value="TreeGrafter"/>
</dbReference>
<keyword evidence="4" id="KW-1185">Reference proteome</keyword>
<keyword evidence="1" id="KW-0732">Signal</keyword>
<dbReference type="SMART" id="SM00408">
    <property type="entry name" value="IGc2"/>
    <property type="match status" value="1"/>
</dbReference>
<dbReference type="GO" id="GO:0005769">
    <property type="term" value="C:early endosome"/>
    <property type="evidence" value="ECO:0007669"/>
    <property type="project" value="TreeGrafter"/>
</dbReference>
<dbReference type="InterPro" id="IPR036179">
    <property type="entry name" value="Ig-like_dom_sf"/>
</dbReference>
<protein>
    <recommendedName>
        <fullName evidence="2">Ig-like domain-containing protein</fullName>
    </recommendedName>
</protein>
<dbReference type="InterPro" id="IPR013783">
    <property type="entry name" value="Ig-like_fold"/>
</dbReference>
<evidence type="ECO:0000313" key="4">
    <source>
        <dbReference type="Proteomes" id="UP000824219"/>
    </source>
</evidence>
<dbReference type="SMART" id="SM00409">
    <property type="entry name" value="IG"/>
    <property type="match status" value="1"/>
</dbReference>
<dbReference type="Proteomes" id="UP000824219">
    <property type="component" value="Linkage Group LG10"/>
</dbReference>
<dbReference type="GO" id="GO:0042609">
    <property type="term" value="F:CD4 receptor binding"/>
    <property type="evidence" value="ECO:0007669"/>
    <property type="project" value="TreeGrafter"/>
</dbReference>
<dbReference type="OrthoDB" id="9947088at2759"/>
<dbReference type="PANTHER" id="PTHR46958">
    <property type="entry name" value="B-CELL RECEPTOR CD22"/>
    <property type="match status" value="1"/>
</dbReference>
<dbReference type="InterPro" id="IPR007110">
    <property type="entry name" value="Ig-like_dom"/>
</dbReference>
<organism evidence="3 4">
    <name type="scientific">Hemibagrus wyckioides</name>
    <dbReference type="NCBI Taxonomy" id="337641"/>
    <lineage>
        <taxon>Eukaryota</taxon>
        <taxon>Metazoa</taxon>
        <taxon>Chordata</taxon>
        <taxon>Craniata</taxon>
        <taxon>Vertebrata</taxon>
        <taxon>Euteleostomi</taxon>
        <taxon>Actinopterygii</taxon>
        <taxon>Neopterygii</taxon>
        <taxon>Teleostei</taxon>
        <taxon>Ostariophysi</taxon>
        <taxon>Siluriformes</taxon>
        <taxon>Bagridae</taxon>
        <taxon>Hemibagrus</taxon>
    </lineage>
</organism>
<dbReference type="PROSITE" id="PS50835">
    <property type="entry name" value="IG_LIKE"/>
    <property type="match status" value="2"/>
</dbReference>
<feature type="domain" description="Ig-like" evidence="2">
    <location>
        <begin position="304"/>
        <end position="382"/>
    </location>
</feature>
<dbReference type="GO" id="GO:0055037">
    <property type="term" value="C:recycling endosome"/>
    <property type="evidence" value="ECO:0007669"/>
    <property type="project" value="TreeGrafter"/>
</dbReference>
<feature type="chain" id="PRO_5039567714" description="Ig-like domain-containing protein" evidence="1">
    <location>
        <begin position="24"/>
        <end position="382"/>
    </location>
</feature>
<comment type="caution">
    <text evidence="3">The sequence shown here is derived from an EMBL/GenBank/DDBJ whole genome shotgun (WGS) entry which is preliminary data.</text>
</comment>
<evidence type="ECO:0000256" key="1">
    <source>
        <dbReference type="SAM" id="SignalP"/>
    </source>
</evidence>
<evidence type="ECO:0000259" key="2">
    <source>
        <dbReference type="PROSITE" id="PS50835"/>
    </source>
</evidence>